<name>A0A1I0FEV2_9BACT</name>
<feature type="transmembrane region" description="Helical" evidence="9">
    <location>
        <begin position="987"/>
        <end position="1013"/>
    </location>
</feature>
<dbReference type="Gene3D" id="3.30.70.1430">
    <property type="entry name" value="Multidrug efflux transporter AcrB pore domain"/>
    <property type="match status" value="2"/>
</dbReference>
<dbReference type="AlphaFoldDB" id="A0A1I0FEV2"/>
<proteinExistence type="predicted"/>
<dbReference type="RefSeq" id="WP_093517969.1">
    <property type="nucleotide sequence ID" value="NZ_FOIJ01000003.1"/>
</dbReference>
<feature type="transmembrane region" description="Helical" evidence="9">
    <location>
        <begin position="386"/>
        <end position="410"/>
    </location>
</feature>
<gene>
    <name evidence="10" type="ORF">SAMN05443639_103377</name>
</gene>
<organism evidence="10 11">
    <name type="scientific">Stigmatella erecta</name>
    <dbReference type="NCBI Taxonomy" id="83460"/>
    <lineage>
        <taxon>Bacteria</taxon>
        <taxon>Pseudomonadati</taxon>
        <taxon>Myxococcota</taxon>
        <taxon>Myxococcia</taxon>
        <taxon>Myxococcales</taxon>
        <taxon>Cystobacterineae</taxon>
        <taxon>Archangiaceae</taxon>
        <taxon>Stigmatella</taxon>
    </lineage>
</organism>
<feature type="transmembrane region" description="Helical" evidence="9">
    <location>
        <begin position="844"/>
        <end position="863"/>
    </location>
</feature>
<feature type="transmembrane region" description="Helical" evidence="9">
    <location>
        <begin position="334"/>
        <end position="353"/>
    </location>
</feature>
<keyword evidence="4" id="KW-0997">Cell inner membrane</keyword>
<protein>
    <submittedName>
        <fullName evidence="10">Multidrug efflux pump</fullName>
    </submittedName>
</protein>
<keyword evidence="5 9" id="KW-0812">Transmembrane</keyword>
<dbReference type="GO" id="GO:0005886">
    <property type="term" value="C:plasma membrane"/>
    <property type="evidence" value="ECO:0007669"/>
    <property type="project" value="UniProtKB-SubCell"/>
</dbReference>
<dbReference type="Gene3D" id="3.30.70.1440">
    <property type="entry name" value="Multidrug efflux transporter AcrB pore domain"/>
    <property type="match status" value="1"/>
</dbReference>
<dbReference type="InterPro" id="IPR027463">
    <property type="entry name" value="AcrB_DN_DC_subdom"/>
</dbReference>
<keyword evidence="11" id="KW-1185">Reference proteome</keyword>
<dbReference type="Proteomes" id="UP000199181">
    <property type="component" value="Unassembled WGS sequence"/>
</dbReference>
<evidence type="ECO:0000256" key="4">
    <source>
        <dbReference type="ARBA" id="ARBA00022519"/>
    </source>
</evidence>
<keyword evidence="7 9" id="KW-0472">Membrane</keyword>
<keyword evidence="2" id="KW-0813">Transport</keyword>
<sequence length="1043" mass="112207">MNFTALFIRRPVVALVVNLLIIIAGLQAIQSLNVRQYPRSENADIVVTTAYIGASAELVRGFITTPLERVIASADGIDYVESQSAQGVSTIRARLKLNYDSNRALSEISSKVDQVRGDLPPESQVPVLSIESADSQAAMAYLNFSSDFLKQNEVTDYLVRVVQPRLSAIEGVQRADILGARTFAMRVWLKPDRMAALNISPAQVRQALASNNYLAAVGQTKGSLVQVNLTANTDLRSVEEFRQLIVRRDGGAVVRLSDIAEVVLGAEDYDNDVRAGGKEAVFIGLWVLPHANSLDVLKLVRTEMEALQKEMPAQIQGGITFDGTEYIQNAIDEVVSTLVETLLIVVVVIFLFLGSVRSILVPVVAIPVSLIGTVFLMQLFGFTVNLLTLLAVVLSVGLVVDDAIVVVENVERHLRDGLRPVDAALQGARELAGPIVAMTITLAAVYAPIAFQGGLTGSLFREFALTLAGAVTLSGVVALTLSPMMSAALLRAGHEDQGLPGFINRTFERLRAAYARSLDRALSARSVVYTAWAVLSVLALLMFSQSPQELAPTEDQGIVFGIVNTPSNSTLDQLIPSVQEVNRTVMEMPEAASTFQITSPGFGFWGLQLKPWEQRQRSAAEVLAETQQRVSAIPGIQTFPILPSALPGGGNFPVEFVIASTAEAEELLGFAQQLQEKAAQSGLFAFPPLIDVKIDQPQSQVEIDREKVAQLGLNLTTVGQDLSAAVGGNFVNRFNIAGRSYKVIPQVLRVSRLNPEQLKDIYVTGPNGQLVALSSIASIRDTVAPRSLNRFQQLNAVKLSGVAIRPLDEALTYLETEASRILPKGYSIDYTGESRQLRVEGNKFLPAFLLAVVLIFLVLAAQFNSFRDPLIILAGSVPLALFGSLLTTFLKMPNPNMTFFTDGFTTTLNIYSQVGLVTLMGLIAKNGILIVDFANRLQAEGRTKLEAVREAASARLRPILMTTVATVAGHFPLVLVEGPGAAARNSIGLVLVTGMAIGTIFTLFFVPAIYLLVARARPVPTGSGGEAGEAPVPVSTPAPQQGH</sequence>
<feature type="region of interest" description="Disordered" evidence="8">
    <location>
        <begin position="1022"/>
        <end position="1043"/>
    </location>
</feature>
<evidence type="ECO:0000313" key="10">
    <source>
        <dbReference type="EMBL" id="SET56718.1"/>
    </source>
</evidence>
<dbReference type="FunFam" id="1.20.1640.10:FF:000001">
    <property type="entry name" value="Efflux pump membrane transporter"/>
    <property type="match status" value="1"/>
</dbReference>
<dbReference type="Gene3D" id="1.20.1640.10">
    <property type="entry name" value="Multidrug efflux transporter AcrB transmembrane domain"/>
    <property type="match status" value="2"/>
</dbReference>
<evidence type="ECO:0000256" key="3">
    <source>
        <dbReference type="ARBA" id="ARBA00022475"/>
    </source>
</evidence>
<comment type="subcellular location">
    <subcellularLocation>
        <location evidence="1">Cell inner membrane</location>
        <topology evidence="1">Multi-pass membrane protein</topology>
    </subcellularLocation>
</comment>
<feature type="transmembrane region" description="Helical" evidence="9">
    <location>
        <begin position="870"/>
        <end position="890"/>
    </location>
</feature>
<dbReference type="SUPFAM" id="SSF82714">
    <property type="entry name" value="Multidrug efflux transporter AcrB TolC docking domain, DN and DC subdomains"/>
    <property type="match status" value="2"/>
</dbReference>
<dbReference type="Gene3D" id="3.30.70.1320">
    <property type="entry name" value="Multidrug efflux transporter AcrB pore domain like"/>
    <property type="match status" value="1"/>
</dbReference>
<evidence type="ECO:0000256" key="6">
    <source>
        <dbReference type="ARBA" id="ARBA00022989"/>
    </source>
</evidence>
<feature type="transmembrane region" description="Helical" evidence="9">
    <location>
        <begin position="463"/>
        <end position="481"/>
    </location>
</feature>
<dbReference type="SUPFAM" id="SSF82693">
    <property type="entry name" value="Multidrug efflux transporter AcrB pore domain, PN1, PN2, PC1 and PC2 subdomains"/>
    <property type="match status" value="4"/>
</dbReference>
<feature type="transmembrane region" description="Helical" evidence="9">
    <location>
        <begin position="360"/>
        <end position="380"/>
    </location>
</feature>
<evidence type="ECO:0000256" key="7">
    <source>
        <dbReference type="ARBA" id="ARBA00023136"/>
    </source>
</evidence>
<feature type="transmembrane region" description="Helical" evidence="9">
    <location>
        <begin position="910"/>
        <end position="935"/>
    </location>
</feature>
<dbReference type="Pfam" id="PF00873">
    <property type="entry name" value="ACR_tran"/>
    <property type="match status" value="1"/>
</dbReference>
<feature type="transmembrane region" description="Helical" evidence="9">
    <location>
        <begin position="431"/>
        <end position="451"/>
    </location>
</feature>
<dbReference type="PRINTS" id="PR00702">
    <property type="entry name" value="ACRIFLAVINRP"/>
</dbReference>
<evidence type="ECO:0000256" key="5">
    <source>
        <dbReference type="ARBA" id="ARBA00022692"/>
    </source>
</evidence>
<feature type="transmembrane region" description="Helical" evidence="9">
    <location>
        <begin position="526"/>
        <end position="543"/>
    </location>
</feature>
<keyword evidence="6 9" id="KW-1133">Transmembrane helix</keyword>
<evidence type="ECO:0000313" key="11">
    <source>
        <dbReference type="Proteomes" id="UP000199181"/>
    </source>
</evidence>
<dbReference type="Gene3D" id="3.30.2090.10">
    <property type="entry name" value="Multidrug efflux transporter AcrB TolC docking domain, DN and DC subdomains"/>
    <property type="match status" value="2"/>
</dbReference>
<evidence type="ECO:0000256" key="1">
    <source>
        <dbReference type="ARBA" id="ARBA00004429"/>
    </source>
</evidence>
<dbReference type="EMBL" id="FOIJ01000003">
    <property type="protein sequence ID" value="SET56718.1"/>
    <property type="molecule type" value="Genomic_DNA"/>
</dbReference>
<accession>A0A1I0FEV2</accession>
<dbReference type="SUPFAM" id="SSF82866">
    <property type="entry name" value="Multidrug efflux transporter AcrB transmembrane domain"/>
    <property type="match status" value="2"/>
</dbReference>
<dbReference type="InterPro" id="IPR001036">
    <property type="entry name" value="Acrflvin-R"/>
</dbReference>
<keyword evidence="3" id="KW-1003">Cell membrane</keyword>
<dbReference type="PANTHER" id="PTHR32063:SF14">
    <property type="entry name" value="BLL4319 PROTEIN"/>
    <property type="match status" value="1"/>
</dbReference>
<evidence type="ECO:0000256" key="9">
    <source>
        <dbReference type="SAM" id="Phobius"/>
    </source>
</evidence>
<dbReference type="PANTHER" id="PTHR32063">
    <property type="match status" value="1"/>
</dbReference>
<reference evidence="11" key="1">
    <citation type="submission" date="2016-10" db="EMBL/GenBank/DDBJ databases">
        <authorList>
            <person name="Varghese N."/>
            <person name="Submissions S."/>
        </authorList>
    </citation>
    <scope>NUCLEOTIDE SEQUENCE [LARGE SCALE GENOMIC DNA]</scope>
    <source>
        <strain evidence="11">DSM 16858</strain>
    </source>
</reference>
<evidence type="ECO:0000256" key="2">
    <source>
        <dbReference type="ARBA" id="ARBA00022448"/>
    </source>
</evidence>
<evidence type="ECO:0000256" key="8">
    <source>
        <dbReference type="SAM" id="MobiDB-lite"/>
    </source>
</evidence>
<dbReference type="GO" id="GO:0042910">
    <property type="term" value="F:xenobiotic transmembrane transporter activity"/>
    <property type="evidence" value="ECO:0007669"/>
    <property type="project" value="TreeGrafter"/>
</dbReference>
<feature type="transmembrane region" description="Helical" evidence="9">
    <location>
        <begin position="956"/>
        <end position="975"/>
    </location>
</feature>